<dbReference type="AlphaFoldDB" id="A0A5B7K7C3"/>
<evidence type="ECO:0000313" key="3">
    <source>
        <dbReference type="Proteomes" id="UP000324222"/>
    </source>
</evidence>
<name>A0A5B7K7C3_PORTR</name>
<gene>
    <name evidence="2" type="ORF">E2C01_096562</name>
</gene>
<protein>
    <submittedName>
        <fullName evidence="2">Uncharacterized protein</fullName>
    </submittedName>
</protein>
<dbReference type="EMBL" id="VSRR010125568">
    <property type="protein sequence ID" value="MPD01049.1"/>
    <property type="molecule type" value="Genomic_DNA"/>
</dbReference>
<keyword evidence="3" id="KW-1185">Reference proteome</keyword>
<comment type="caution">
    <text evidence="2">The sequence shown here is derived from an EMBL/GenBank/DDBJ whole genome shotgun (WGS) entry which is preliminary data.</text>
</comment>
<proteinExistence type="predicted"/>
<organism evidence="2 3">
    <name type="scientific">Portunus trituberculatus</name>
    <name type="common">Swimming crab</name>
    <name type="synonym">Neptunus trituberculatus</name>
    <dbReference type="NCBI Taxonomy" id="210409"/>
    <lineage>
        <taxon>Eukaryota</taxon>
        <taxon>Metazoa</taxon>
        <taxon>Ecdysozoa</taxon>
        <taxon>Arthropoda</taxon>
        <taxon>Crustacea</taxon>
        <taxon>Multicrustacea</taxon>
        <taxon>Malacostraca</taxon>
        <taxon>Eumalacostraca</taxon>
        <taxon>Eucarida</taxon>
        <taxon>Decapoda</taxon>
        <taxon>Pleocyemata</taxon>
        <taxon>Brachyura</taxon>
        <taxon>Eubrachyura</taxon>
        <taxon>Portunoidea</taxon>
        <taxon>Portunidae</taxon>
        <taxon>Portuninae</taxon>
        <taxon>Portunus</taxon>
    </lineage>
</organism>
<feature type="region of interest" description="Disordered" evidence="1">
    <location>
        <begin position="32"/>
        <end position="75"/>
    </location>
</feature>
<reference evidence="2 3" key="1">
    <citation type="submission" date="2019-05" db="EMBL/GenBank/DDBJ databases">
        <title>Another draft genome of Portunus trituberculatus and its Hox gene families provides insights of decapod evolution.</title>
        <authorList>
            <person name="Jeong J.-H."/>
            <person name="Song I."/>
            <person name="Kim S."/>
            <person name="Choi T."/>
            <person name="Kim D."/>
            <person name="Ryu S."/>
            <person name="Kim W."/>
        </authorList>
    </citation>
    <scope>NUCLEOTIDE SEQUENCE [LARGE SCALE GENOMIC DNA]</scope>
    <source>
        <tissue evidence="2">Muscle</tissue>
    </source>
</reference>
<dbReference type="Proteomes" id="UP000324222">
    <property type="component" value="Unassembled WGS sequence"/>
</dbReference>
<accession>A0A5B7K7C3</accession>
<sequence length="75" mass="8198">MGHHSIARPRENSIITIQEVVCPPDGASINFMAGVHGNQSHRGSEGRGEETGVDSEVKGRLGHRDNGEEWHEELV</sequence>
<evidence type="ECO:0000256" key="1">
    <source>
        <dbReference type="SAM" id="MobiDB-lite"/>
    </source>
</evidence>
<evidence type="ECO:0000313" key="2">
    <source>
        <dbReference type="EMBL" id="MPD01049.1"/>
    </source>
</evidence>
<feature type="compositionally biased region" description="Basic and acidic residues" evidence="1">
    <location>
        <begin position="42"/>
        <end position="75"/>
    </location>
</feature>